<proteinExistence type="inferred from homology"/>
<dbReference type="Pfam" id="PF00239">
    <property type="entry name" value="Resolvase"/>
    <property type="match status" value="1"/>
</dbReference>
<dbReference type="Gene3D" id="3.40.50.1390">
    <property type="entry name" value="Resolvase, N-terminal catalytic domain"/>
    <property type="match status" value="1"/>
</dbReference>
<dbReference type="InterPro" id="IPR006118">
    <property type="entry name" value="Recombinase_CS"/>
</dbReference>
<name>A0A1L7AE12_9PROT</name>
<keyword evidence="2" id="KW-0229">DNA integration</keyword>
<organism evidence="8 9">
    <name type="scientific">Roseomonas gilardii</name>
    <dbReference type="NCBI Taxonomy" id="257708"/>
    <lineage>
        <taxon>Bacteria</taxon>
        <taxon>Pseudomonadati</taxon>
        <taxon>Pseudomonadota</taxon>
        <taxon>Alphaproteobacteria</taxon>
        <taxon>Acetobacterales</taxon>
        <taxon>Roseomonadaceae</taxon>
        <taxon>Roseomonas</taxon>
    </lineage>
</organism>
<dbReference type="InterPro" id="IPR006120">
    <property type="entry name" value="Resolvase_HTH_dom"/>
</dbReference>
<comment type="similarity">
    <text evidence="1">Belongs to the site-specific recombinase resolvase family.</text>
</comment>
<evidence type="ECO:0000256" key="3">
    <source>
        <dbReference type="ARBA" id="ARBA00023100"/>
    </source>
</evidence>
<dbReference type="SMART" id="SM00857">
    <property type="entry name" value="Resolvase"/>
    <property type="match status" value="1"/>
</dbReference>
<dbReference type="GO" id="GO:0003677">
    <property type="term" value="F:DNA binding"/>
    <property type="evidence" value="ECO:0007669"/>
    <property type="project" value="UniProtKB-KW"/>
</dbReference>
<keyword evidence="3" id="KW-0230">DNA invertase</keyword>
<dbReference type="SUPFAM" id="SSF53041">
    <property type="entry name" value="Resolvase-like"/>
    <property type="match status" value="1"/>
</dbReference>
<dbReference type="STRING" id="257708.RGI145_07915"/>
<sequence length="196" mass="20747">MGRLLGYGRVSTGDQDLALQVDALRAAGVTEENLFTDVVSGARADRPGLSALLAAASPGDTIVTWRLDRLGRSVLNLADLAEQLRARGIGIRSLSDGVDTSTVGGRLLYGLLSVLAEFERETIKDRVRAGMAAARRSGVHCGRRPTLKAEHVADARVRLAAGQTARSVARFLRVSEATLYRALARHPAPVASPPAA</sequence>
<dbReference type="CDD" id="cd03768">
    <property type="entry name" value="SR_ResInv"/>
    <property type="match status" value="1"/>
</dbReference>
<dbReference type="GO" id="GO:0000150">
    <property type="term" value="F:DNA strand exchange activity"/>
    <property type="evidence" value="ECO:0007669"/>
    <property type="project" value="UniProtKB-KW"/>
</dbReference>
<keyword evidence="5" id="KW-0233">DNA recombination</keyword>
<dbReference type="Proteomes" id="UP000185494">
    <property type="component" value="Chromosome 1"/>
</dbReference>
<dbReference type="SUPFAM" id="SSF46689">
    <property type="entry name" value="Homeodomain-like"/>
    <property type="match status" value="1"/>
</dbReference>
<dbReference type="KEGG" id="rgi:RGI145_07915"/>
<dbReference type="InterPro" id="IPR050639">
    <property type="entry name" value="SSR_resolvase"/>
</dbReference>
<protein>
    <recommendedName>
        <fullName evidence="7">Resolvase/invertase-type recombinase catalytic domain-containing protein</fullName>
    </recommendedName>
</protein>
<evidence type="ECO:0000259" key="7">
    <source>
        <dbReference type="PROSITE" id="PS51736"/>
    </source>
</evidence>
<dbReference type="GO" id="GO:0015074">
    <property type="term" value="P:DNA integration"/>
    <property type="evidence" value="ECO:0007669"/>
    <property type="project" value="UniProtKB-KW"/>
</dbReference>
<evidence type="ECO:0000256" key="4">
    <source>
        <dbReference type="ARBA" id="ARBA00023125"/>
    </source>
</evidence>
<evidence type="ECO:0000313" key="8">
    <source>
        <dbReference type="EMBL" id="APT57028.1"/>
    </source>
</evidence>
<dbReference type="FunFam" id="3.40.50.1390:FF:000001">
    <property type="entry name" value="DNA recombinase"/>
    <property type="match status" value="1"/>
</dbReference>
<dbReference type="AlphaFoldDB" id="A0A1L7AE12"/>
<dbReference type="InterPro" id="IPR009057">
    <property type="entry name" value="Homeodomain-like_sf"/>
</dbReference>
<dbReference type="Gene3D" id="1.10.10.60">
    <property type="entry name" value="Homeodomain-like"/>
    <property type="match status" value="1"/>
</dbReference>
<dbReference type="PANTHER" id="PTHR30461">
    <property type="entry name" value="DNA-INVERTASE FROM LAMBDOID PROPHAGE"/>
    <property type="match status" value="1"/>
</dbReference>
<evidence type="ECO:0000313" key="9">
    <source>
        <dbReference type="Proteomes" id="UP000185494"/>
    </source>
</evidence>
<dbReference type="CDD" id="cd00569">
    <property type="entry name" value="HTH_Hin_like"/>
    <property type="match status" value="1"/>
</dbReference>
<dbReference type="PROSITE" id="PS00398">
    <property type="entry name" value="RECOMBINASES_2"/>
    <property type="match status" value="1"/>
</dbReference>
<evidence type="ECO:0000256" key="6">
    <source>
        <dbReference type="PIRSR" id="PIRSR606118-50"/>
    </source>
</evidence>
<reference evidence="8 9" key="1">
    <citation type="submission" date="2016-05" db="EMBL/GenBank/DDBJ databases">
        <title>Complete Genome and Methylome Analysis of Psychrotrophic Bacterial Isolates from Antarctic Lake Untersee.</title>
        <authorList>
            <person name="Fomenkov A."/>
            <person name="Akimov V.N."/>
            <person name="Vasilyeva L.V."/>
            <person name="Andersen D."/>
            <person name="Vincze T."/>
            <person name="Roberts R.J."/>
        </authorList>
    </citation>
    <scope>NUCLEOTIDE SEQUENCE [LARGE SCALE GENOMIC DNA]</scope>
    <source>
        <strain evidence="8 9">U14-5</strain>
    </source>
</reference>
<feature type="active site" description="O-(5'-phospho-DNA)-serine intermediate" evidence="6">
    <location>
        <position position="11"/>
    </location>
</feature>
<dbReference type="InterPro" id="IPR036162">
    <property type="entry name" value="Resolvase-like_N_sf"/>
</dbReference>
<dbReference type="InterPro" id="IPR006119">
    <property type="entry name" value="Resolv_N"/>
</dbReference>
<gene>
    <name evidence="8" type="ORF">RGI145_07915</name>
</gene>
<keyword evidence="4" id="KW-0238">DNA-binding</keyword>
<dbReference type="EMBL" id="CP015583">
    <property type="protein sequence ID" value="APT57028.1"/>
    <property type="molecule type" value="Genomic_DNA"/>
</dbReference>
<evidence type="ECO:0000256" key="1">
    <source>
        <dbReference type="ARBA" id="ARBA00009913"/>
    </source>
</evidence>
<dbReference type="Pfam" id="PF02796">
    <property type="entry name" value="HTH_7"/>
    <property type="match status" value="1"/>
</dbReference>
<accession>A0A1L7AE12</accession>
<dbReference type="PANTHER" id="PTHR30461:SF2">
    <property type="entry name" value="SERINE RECOMBINASE PINE-RELATED"/>
    <property type="match status" value="1"/>
</dbReference>
<evidence type="ECO:0000256" key="5">
    <source>
        <dbReference type="ARBA" id="ARBA00023172"/>
    </source>
</evidence>
<evidence type="ECO:0000256" key="2">
    <source>
        <dbReference type="ARBA" id="ARBA00022908"/>
    </source>
</evidence>
<dbReference type="PROSITE" id="PS51736">
    <property type="entry name" value="RECOMBINASES_3"/>
    <property type="match status" value="1"/>
</dbReference>
<feature type="domain" description="Resolvase/invertase-type recombinase catalytic" evidence="7">
    <location>
        <begin position="3"/>
        <end position="138"/>
    </location>
</feature>